<accession>A0A6J8AU87</accession>
<protein>
    <submittedName>
        <fullName evidence="2">Uncharacterized protein</fullName>
    </submittedName>
</protein>
<name>A0A6J8AU87_MYTCO</name>
<evidence type="ECO:0000313" key="2">
    <source>
        <dbReference type="EMBL" id="CAC5374213.1"/>
    </source>
</evidence>
<feature type="coiled-coil region" evidence="1">
    <location>
        <begin position="168"/>
        <end position="329"/>
    </location>
</feature>
<organism evidence="2 3">
    <name type="scientific">Mytilus coruscus</name>
    <name type="common">Sea mussel</name>
    <dbReference type="NCBI Taxonomy" id="42192"/>
    <lineage>
        <taxon>Eukaryota</taxon>
        <taxon>Metazoa</taxon>
        <taxon>Spiralia</taxon>
        <taxon>Lophotrochozoa</taxon>
        <taxon>Mollusca</taxon>
        <taxon>Bivalvia</taxon>
        <taxon>Autobranchia</taxon>
        <taxon>Pteriomorphia</taxon>
        <taxon>Mytilida</taxon>
        <taxon>Mytiloidea</taxon>
        <taxon>Mytilidae</taxon>
        <taxon>Mytilinae</taxon>
        <taxon>Mytilus</taxon>
    </lineage>
</organism>
<dbReference type="AlphaFoldDB" id="A0A6J8AU87"/>
<sequence>MQKNVYILYSLCYTNAEIDRTEAICIGPNIHSKNKLTTTRNLRWNYCSKLHKSSTDKAKEIIDAMKEMELHVKTLRSEKDFLKSKKIEYDKDIINRKDKDEEMFSSIHKEKLQPKNKLLENDITILETHGGASDRSSHIQWNDQQEDDEYIPECTDHQMEFQYIQRHSDILNERLKKLMNQLVEANGNQNDVKDKYKQQLLELNDKLEEKEKQNKKLNDDIEKHKTNYKNLKEEQCKTVEKLHRISEKLRQLENQYDVRQNTIQDLKLERDKLKYQLEQKNRDYSLENQEMDTLTKKEMNELTDMRLIIEKLENDEETTEKNVTKERQILQTKIIELQGKEKYSTDQIADDVKGALHGIEANSDVALVVLHSKEIKKPSEKILTEPDFKKLGIIVDINFVTAKGIISDDVTDKAIHQLVGFINKF</sequence>
<dbReference type="OrthoDB" id="6197257at2759"/>
<gene>
    <name evidence="2" type="ORF">MCOR_11683</name>
</gene>
<evidence type="ECO:0000313" key="3">
    <source>
        <dbReference type="Proteomes" id="UP000507470"/>
    </source>
</evidence>
<dbReference type="Proteomes" id="UP000507470">
    <property type="component" value="Unassembled WGS sequence"/>
</dbReference>
<keyword evidence="1" id="KW-0175">Coiled coil</keyword>
<proteinExistence type="predicted"/>
<reference evidence="2 3" key="1">
    <citation type="submission" date="2020-06" db="EMBL/GenBank/DDBJ databases">
        <authorList>
            <person name="Li R."/>
            <person name="Bekaert M."/>
        </authorList>
    </citation>
    <scope>NUCLEOTIDE SEQUENCE [LARGE SCALE GENOMIC DNA]</scope>
    <source>
        <strain evidence="3">wild</strain>
    </source>
</reference>
<keyword evidence="3" id="KW-1185">Reference proteome</keyword>
<dbReference type="EMBL" id="CACVKT020001993">
    <property type="protein sequence ID" value="CAC5374213.1"/>
    <property type="molecule type" value="Genomic_DNA"/>
</dbReference>
<feature type="coiled-coil region" evidence="1">
    <location>
        <begin position="58"/>
        <end position="85"/>
    </location>
</feature>
<evidence type="ECO:0000256" key="1">
    <source>
        <dbReference type="SAM" id="Coils"/>
    </source>
</evidence>